<sequence>MFQCLSGYCDGMYSSSKIHIDKHENLFPHLEILNNHKYIRENALYISAIASSSNEQAFEDDSEETETLGLDETTEDDLTTPPLQDQYIKVYLIQV</sequence>
<protein>
    <submittedName>
        <fullName evidence="1">Uncharacterized protein</fullName>
    </submittedName>
</protein>
<organism evidence="1 2">
    <name type="scientific">Dreissena polymorpha</name>
    <name type="common">Zebra mussel</name>
    <name type="synonym">Mytilus polymorpha</name>
    <dbReference type="NCBI Taxonomy" id="45954"/>
    <lineage>
        <taxon>Eukaryota</taxon>
        <taxon>Metazoa</taxon>
        <taxon>Spiralia</taxon>
        <taxon>Lophotrochozoa</taxon>
        <taxon>Mollusca</taxon>
        <taxon>Bivalvia</taxon>
        <taxon>Autobranchia</taxon>
        <taxon>Heteroconchia</taxon>
        <taxon>Euheterodonta</taxon>
        <taxon>Imparidentia</taxon>
        <taxon>Neoheterodontei</taxon>
        <taxon>Myida</taxon>
        <taxon>Dreissenoidea</taxon>
        <taxon>Dreissenidae</taxon>
        <taxon>Dreissena</taxon>
    </lineage>
</organism>
<name>A0A9D4ELP1_DREPO</name>
<gene>
    <name evidence="1" type="ORF">DPMN_160525</name>
</gene>
<reference evidence="1" key="1">
    <citation type="journal article" date="2019" name="bioRxiv">
        <title>The Genome of the Zebra Mussel, Dreissena polymorpha: A Resource for Invasive Species Research.</title>
        <authorList>
            <person name="McCartney M.A."/>
            <person name="Auch B."/>
            <person name="Kono T."/>
            <person name="Mallez S."/>
            <person name="Zhang Y."/>
            <person name="Obille A."/>
            <person name="Becker A."/>
            <person name="Abrahante J.E."/>
            <person name="Garbe J."/>
            <person name="Badalamenti J.P."/>
            <person name="Herman A."/>
            <person name="Mangelson H."/>
            <person name="Liachko I."/>
            <person name="Sullivan S."/>
            <person name="Sone E.D."/>
            <person name="Koren S."/>
            <person name="Silverstein K.A.T."/>
            <person name="Beckman K.B."/>
            <person name="Gohl D.M."/>
        </authorList>
    </citation>
    <scope>NUCLEOTIDE SEQUENCE</scope>
    <source>
        <strain evidence="1">Duluth1</strain>
        <tissue evidence="1">Whole animal</tissue>
    </source>
</reference>
<evidence type="ECO:0000313" key="2">
    <source>
        <dbReference type="Proteomes" id="UP000828390"/>
    </source>
</evidence>
<dbReference type="EMBL" id="JAIWYP010000008">
    <property type="protein sequence ID" value="KAH3782607.1"/>
    <property type="molecule type" value="Genomic_DNA"/>
</dbReference>
<dbReference type="Proteomes" id="UP000828390">
    <property type="component" value="Unassembled WGS sequence"/>
</dbReference>
<reference evidence="1" key="2">
    <citation type="submission" date="2020-11" db="EMBL/GenBank/DDBJ databases">
        <authorList>
            <person name="McCartney M.A."/>
            <person name="Auch B."/>
            <person name="Kono T."/>
            <person name="Mallez S."/>
            <person name="Becker A."/>
            <person name="Gohl D.M."/>
            <person name="Silverstein K.A.T."/>
            <person name="Koren S."/>
            <person name="Bechman K.B."/>
            <person name="Herman A."/>
            <person name="Abrahante J.E."/>
            <person name="Garbe J."/>
        </authorList>
    </citation>
    <scope>NUCLEOTIDE SEQUENCE</scope>
    <source>
        <strain evidence="1">Duluth1</strain>
        <tissue evidence="1">Whole animal</tissue>
    </source>
</reference>
<comment type="caution">
    <text evidence="1">The sequence shown here is derived from an EMBL/GenBank/DDBJ whole genome shotgun (WGS) entry which is preliminary data.</text>
</comment>
<keyword evidence="2" id="KW-1185">Reference proteome</keyword>
<dbReference type="AlphaFoldDB" id="A0A9D4ELP1"/>
<evidence type="ECO:0000313" key="1">
    <source>
        <dbReference type="EMBL" id="KAH3782607.1"/>
    </source>
</evidence>
<proteinExistence type="predicted"/>
<accession>A0A9D4ELP1</accession>